<feature type="region of interest" description="Disordered" evidence="1">
    <location>
        <begin position="146"/>
        <end position="347"/>
    </location>
</feature>
<evidence type="ECO:0000256" key="1">
    <source>
        <dbReference type="SAM" id="MobiDB-lite"/>
    </source>
</evidence>
<feature type="compositionally biased region" description="Polar residues" evidence="1">
    <location>
        <begin position="33"/>
        <end position="56"/>
    </location>
</feature>
<evidence type="ECO:0000313" key="2">
    <source>
        <dbReference type="EMBL" id="EXJ87331.1"/>
    </source>
</evidence>
<dbReference type="GeneID" id="19168410"/>
<gene>
    <name evidence="2" type="ORF">A1O3_04290</name>
</gene>
<dbReference type="Proteomes" id="UP000019478">
    <property type="component" value="Unassembled WGS sequence"/>
</dbReference>
<feature type="compositionally biased region" description="Low complexity" evidence="1">
    <location>
        <begin position="207"/>
        <end position="219"/>
    </location>
</feature>
<dbReference type="HOGENOM" id="CLU_771590_0_0_1"/>
<comment type="caution">
    <text evidence="2">The sequence shown here is derived from an EMBL/GenBank/DDBJ whole genome shotgun (WGS) entry which is preliminary data.</text>
</comment>
<dbReference type="EMBL" id="AMGY01000003">
    <property type="protein sequence ID" value="EXJ87331.1"/>
    <property type="molecule type" value="Genomic_DNA"/>
</dbReference>
<keyword evidence="3" id="KW-1185">Reference proteome</keyword>
<feature type="compositionally biased region" description="Polar residues" evidence="1">
    <location>
        <begin position="171"/>
        <end position="188"/>
    </location>
</feature>
<name>W9YDL9_9EURO</name>
<feature type="compositionally biased region" description="Basic residues" evidence="1">
    <location>
        <begin position="255"/>
        <end position="270"/>
    </location>
</feature>
<evidence type="ECO:0000313" key="3">
    <source>
        <dbReference type="Proteomes" id="UP000019478"/>
    </source>
</evidence>
<reference evidence="2 3" key="1">
    <citation type="submission" date="2013-03" db="EMBL/GenBank/DDBJ databases">
        <title>The Genome Sequence of Capronia epimyces CBS 606.96.</title>
        <authorList>
            <consortium name="The Broad Institute Genomics Platform"/>
            <person name="Cuomo C."/>
            <person name="de Hoog S."/>
            <person name="Gorbushina A."/>
            <person name="Walker B."/>
            <person name="Young S.K."/>
            <person name="Zeng Q."/>
            <person name="Gargeya S."/>
            <person name="Fitzgerald M."/>
            <person name="Haas B."/>
            <person name="Abouelleil A."/>
            <person name="Allen A.W."/>
            <person name="Alvarado L."/>
            <person name="Arachchi H.M."/>
            <person name="Berlin A.M."/>
            <person name="Chapman S.B."/>
            <person name="Gainer-Dewar J."/>
            <person name="Goldberg J."/>
            <person name="Griggs A."/>
            <person name="Gujja S."/>
            <person name="Hansen M."/>
            <person name="Howarth C."/>
            <person name="Imamovic A."/>
            <person name="Ireland A."/>
            <person name="Larimer J."/>
            <person name="McCowan C."/>
            <person name="Murphy C."/>
            <person name="Pearson M."/>
            <person name="Poon T.W."/>
            <person name="Priest M."/>
            <person name="Roberts A."/>
            <person name="Saif S."/>
            <person name="Shea T."/>
            <person name="Sisk P."/>
            <person name="Sykes S."/>
            <person name="Wortman J."/>
            <person name="Nusbaum C."/>
            <person name="Birren B."/>
        </authorList>
    </citation>
    <scope>NUCLEOTIDE SEQUENCE [LARGE SCALE GENOMIC DNA]</scope>
    <source>
        <strain evidence="2 3">CBS 606.96</strain>
    </source>
</reference>
<feature type="region of interest" description="Disordered" evidence="1">
    <location>
        <begin position="1"/>
        <end position="67"/>
    </location>
</feature>
<dbReference type="AlphaFoldDB" id="W9YDL9"/>
<accession>W9YDL9</accession>
<feature type="compositionally biased region" description="Basic and acidic residues" evidence="1">
    <location>
        <begin position="315"/>
        <end position="340"/>
    </location>
</feature>
<proteinExistence type="predicted"/>
<protein>
    <submittedName>
        <fullName evidence="2">Uncharacterized protein</fullName>
    </submittedName>
</protein>
<feature type="compositionally biased region" description="Low complexity" evidence="1">
    <location>
        <begin position="57"/>
        <end position="67"/>
    </location>
</feature>
<organism evidence="2 3">
    <name type="scientific">Capronia epimyces CBS 606.96</name>
    <dbReference type="NCBI Taxonomy" id="1182542"/>
    <lineage>
        <taxon>Eukaryota</taxon>
        <taxon>Fungi</taxon>
        <taxon>Dikarya</taxon>
        <taxon>Ascomycota</taxon>
        <taxon>Pezizomycotina</taxon>
        <taxon>Eurotiomycetes</taxon>
        <taxon>Chaetothyriomycetidae</taxon>
        <taxon>Chaetothyriales</taxon>
        <taxon>Herpotrichiellaceae</taxon>
        <taxon>Capronia</taxon>
    </lineage>
</organism>
<dbReference type="RefSeq" id="XP_007732610.1">
    <property type="nucleotide sequence ID" value="XM_007734420.1"/>
</dbReference>
<sequence length="347" mass="36936">MAENSHPEAAPGFGQPSSGNTQKAIPDHEGARTSGNDLTCPSTTKAEPNAQQNGSSTPPADAAATAPDTRVYIIPKFSTSTEKEIRTLMNRVRSIQDGSTFTEEDTMKLAALTTNLVEIMNAEYIAKDTIVRAVAYMRGETHLSARRALGQAQRDRRASRRNRNSGNSGQPSQDKIQQSNKGEPQNTGAKPIDDVKSMHPNIGTTDPSPASLKAAALPSDTSHEGKPVGNATNSEKDDTLPVREAQSVNSAAHPAKGKKKRQWRARRQNGRHAADHSEARNGAAAGVENGAMGTDKDDAVAAVKNGKVAPVEVEPESHSNPTDKAKVLESKDNPSHKETNKAFATQA</sequence>
<dbReference type="OrthoDB" id="4121215at2759"/>